<evidence type="ECO:0000313" key="1">
    <source>
        <dbReference type="EMBL" id="KAA6354563.1"/>
    </source>
</evidence>
<gene>
    <name evidence="1" type="ORF">EZS28_049910</name>
</gene>
<accession>A0A5J4T9R3</accession>
<evidence type="ECO:0000313" key="2">
    <source>
        <dbReference type="Proteomes" id="UP000324800"/>
    </source>
</evidence>
<name>A0A5J4T9R3_9EUKA</name>
<reference evidence="1 2" key="1">
    <citation type="submission" date="2019-03" db="EMBL/GenBank/DDBJ databases">
        <title>Single cell metagenomics reveals metabolic interactions within the superorganism composed of flagellate Streblomastix strix and complex community of Bacteroidetes bacteria on its surface.</title>
        <authorList>
            <person name="Treitli S.C."/>
            <person name="Kolisko M."/>
            <person name="Husnik F."/>
            <person name="Keeling P."/>
            <person name="Hampl V."/>
        </authorList>
    </citation>
    <scope>NUCLEOTIDE SEQUENCE [LARGE SCALE GENOMIC DNA]</scope>
    <source>
        <strain evidence="1">ST1C</strain>
    </source>
</reference>
<comment type="caution">
    <text evidence="1">The sequence shown here is derived from an EMBL/GenBank/DDBJ whole genome shotgun (WGS) entry which is preliminary data.</text>
</comment>
<dbReference type="AlphaFoldDB" id="A0A5J4T9R3"/>
<organism evidence="1 2">
    <name type="scientific">Streblomastix strix</name>
    <dbReference type="NCBI Taxonomy" id="222440"/>
    <lineage>
        <taxon>Eukaryota</taxon>
        <taxon>Metamonada</taxon>
        <taxon>Preaxostyla</taxon>
        <taxon>Oxymonadida</taxon>
        <taxon>Streblomastigidae</taxon>
        <taxon>Streblomastix</taxon>
    </lineage>
</organism>
<protein>
    <submittedName>
        <fullName evidence="1">Uncharacterized protein</fullName>
    </submittedName>
</protein>
<proteinExistence type="predicted"/>
<dbReference type="EMBL" id="SNRW01036109">
    <property type="protein sequence ID" value="KAA6354563.1"/>
    <property type="molecule type" value="Genomic_DNA"/>
</dbReference>
<sequence>MSISFSTAGGVGGEQDAKIYNVLNHFYDLLNELHEGRYYYQQSFQPLPLLARRTEEQMEEEGANEEIEAYMNYKGFYENIKKQANRVKAKTLNCFIHWR</sequence>
<dbReference type="Proteomes" id="UP000324800">
    <property type="component" value="Unassembled WGS sequence"/>
</dbReference>